<dbReference type="InterPro" id="IPR029068">
    <property type="entry name" value="Glyas_Bleomycin-R_OHBP_Dase"/>
</dbReference>
<sequence>MDLRSSDTDRAREFYGQLFGWTAHTTGPEFNDYVNFTLDGDLVAGLVANDPANDQPDAWTTYLTASHAGATARAIVAAGGQVPFGPHPVGEIGVLAAAIDVAGAPFGLWQDVTGSRAWAQVRPGAASYHELHTNRYDEVVAFYASVFGREPKTVGDTDEFRYTQLLADDGTPVAGIMDFSSWSPDLAEWFCYFGSADVDATVERVEELGGAVLEPAQDTPYGRLAKVADPTGAVFKLTSLPG</sequence>
<dbReference type="PANTHER" id="PTHR33993:SF10">
    <property type="entry name" value="CONSERVED PROTEIN"/>
    <property type="match status" value="1"/>
</dbReference>
<evidence type="ECO:0000259" key="1">
    <source>
        <dbReference type="PROSITE" id="PS51819"/>
    </source>
</evidence>
<dbReference type="Pfam" id="PF00903">
    <property type="entry name" value="Glyoxalase"/>
    <property type="match status" value="1"/>
</dbReference>
<dbReference type="Gene3D" id="3.10.180.10">
    <property type="entry name" value="2,3-Dihydroxybiphenyl 1,2-Dioxygenase, domain 1"/>
    <property type="match status" value="2"/>
</dbReference>
<keyword evidence="3" id="KW-1185">Reference proteome</keyword>
<gene>
    <name evidence="2" type="ORF">ACFQDO_09610</name>
</gene>
<comment type="caution">
    <text evidence="2">The sequence shown here is derived from an EMBL/GenBank/DDBJ whole genome shotgun (WGS) entry which is preliminary data.</text>
</comment>
<dbReference type="InterPro" id="IPR052164">
    <property type="entry name" value="Anthracycline_SecMetBiosynth"/>
</dbReference>
<dbReference type="SUPFAM" id="SSF54593">
    <property type="entry name" value="Glyoxalase/Bleomycin resistance protein/Dihydroxybiphenyl dioxygenase"/>
    <property type="match status" value="2"/>
</dbReference>
<accession>A0ABW1JDX6</accession>
<dbReference type="InterPro" id="IPR004360">
    <property type="entry name" value="Glyas_Fos-R_dOase_dom"/>
</dbReference>
<evidence type="ECO:0000313" key="2">
    <source>
        <dbReference type="EMBL" id="MFC6007384.1"/>
    </source>
</evidence>
<proteinExistence type="predicted"/>
<feature type="domain" description="VOC" evidence="1">
    <location>
        <begin position="124"/>
        <end position="240"/>
    </location>
</feature>
<dbReference type="PANTHER" id="PTHR33993">
    <property type="entry name" value="GLYOXALASE-RELATED"/>
    <property type="match status" value="1"/>
</dbReference>
<organism evidence="2 3">
    <name type="scientific">Angustibacter luteus</name>
    <dbReference type="NCBI Taxonomy" id="658456"/>
    <lineage>
        <taxon>Bacteria</taxon>
        <taxon>Bacillati</taxon>
        <taxon>Actinomycetota</taxon>
        <taxon>Actinomycetes</taxon>
        <taxon>Kineosporiales</taxon>
        <taxon>Kineosporiaceae</taxon>
    </lineage>
</organism>
<dbReference type="RefSeq" id="WP_345716184.1">
    <property type="nucleotide sequence ID" value="NZ_BAABFP010000004.1"/>
</dbReference>
<dbReference type="PROSITE" id="PS51819">
    <property type="entry name" value="VOC"/>
    <property type="match status" value="2"/>
</dbReference>
<reference evidence="3" key="1">
    <citation type="journal article" date="2019" name="Int. J. Syst. Evol. Microbiol.">
        <title>The Global Catalogue of Microorganisms (GCM) 10K type strain sequencing project: providing services to taxonomists for standard genome sequencing and annotation.</title>
        <authorList>
            <consortium name="The Broad Institute Genomics Platform"/>
            <consortium name="The Broad Institute Genome Sequencing Center for Infectious Disease"/>
            <person name="Wu L."/>
            <person name="Ma J."/>
        </authorList>
    </citation>
    <scope>NUCLEOTIDE SEQUENCE [LARGE SCALE GENOMIC DNA]</scope>
    <source>
        <strain evidence="3">KACC 14249</strain>
    </source>
</reference>
<feature type="domain" description="VOC" evidence="1">
    <location>
        <begin position="1"/>
        <end position="111"/>
    </location>
</feature>
<evidence type="ECO:0000313" key="3">
    <source>
        <dbReference type="Proteomes" id="UP001596189"/>
    </source>
</evidence>
<dbReference type="Proteomes" id="UP001596189">
    <property type="component" value="Unassembled WGS sequence"/>
</dbReference>
<dbReference type="InterPro" id="IPR037523">
    <property type="entry name" value="VOC_core"/>
</dbReference>
<dbReference type="CDD" id="cd07247">
    <property type="entry name" value="SgaA_N_like"/>
    <property type="match status" value="2"/>
</dbReference>
<name>A0ABW1JDX6_9ACTN</name>
<dbReference type="EMBL" id="JBHSRD010000003">
    <property type="protein sequence ID" value="MFC6007384.1"/>
    <property type="molecule type" value="Genomic_DNA"/>
</dbReference>
<protein>
    <submittedName>
        <fullName evidence="2">VOC family protein</fullName>
    </submittedName>
</protein>